<evidence type="ECO:0000313" key="1">
    <source>
        <dbReference type="EMBL" id="OCH90878.1"/>
    </source>
</evidence>
<reference evidence="1 2" key="1">
    <citation type="submission" date="2016-07" db="EMBL/GenBank/DDBJ databases">
        <title>Draft genome of the white-rot fungus Obba rivulosa 3A-2.</title>
        <authorList>
            <consortium name="DOE Joint Genome Institute"/>
            <person name="Miettinen O."/>
            <person name="Riley R."/>
            <person name="Acob R."/>
            <person name="Barry K."/>
            <person name="Cullen D."/>
            <person name="De Vries R."/>
            <person name="Hainaut M."/>
            <person name="Hatakka A."/>
            <person name="Henrissat B."/>
            <person name="Hilden K."/>
            <person name="Kuo R."/>
            <person name="Labutti K."/>
            <person name="Lipzen A."/>
            <person name="Makela M.R."/>
            <person name="Sandor L."/>
            <person name="Spatafora J.W."/>
            <person name="Grigoriev I.V."/>
            <person name="Hibbett D.S."/>
        </authorList>
    </citation>
    <scope>NUCLEOTIDE SEQUENCE [LARGE SCALE GENOMIC DNA]</scope>
    <source>
        <strain evidence="1 2">3A-2</strain>
    </source>
</reference>
<organism evidence="1 2">
    <name type="scientific">Obba rivulosa</name>
    <dbReference type="NCBI Taxonomy" id="1052685"/>
    <lineage>
        <taxon>Eukaryota</taxon>
        <taxon>Fungi</taxon>
        <taxon>Dikarya</taxon>
        <taxon>Basidiomycota</taxon>
        <taxon>Agaricomycotina</taxon>
        <taxon>Agaricomycetes</taxon>
        <taxon>Polyporales</taxon>
        <taxon>Gelatoporiaceae</taxon>
        <taxon>Obba</taxon>
    </lineage>
</organism>
<sequence>MPASPLSMLPRRAIPLATVASSDQIECTRAHAPAANVRAPACYSDPFRINADGQIFAAFSYFGAWAVRRSVPSADVFFHCYQSDSGIRQALGFTSAALGLSRL</sequence>
<dbReference type="Proteomes" id="UP000250043">
    <property type="component" value="Unassembled WGS sequence"/>
</dbReference>
<protein>
    <submittedName>
        <fullName evidence="1">Uncharacterized protein</fullName>
    </submittedName>
</protein>
<evidence type="ECO:0000313" key="2">
    <source>
        <dbReference type="Proteomes" id="UP000250043"/>
    </source>
</evidence>
<keyword evidence="2" id="KW-1185">Reference proteome</keyword>
<name>A0A8E2AV37_9APHY</name>
<dbReference type="AlphaFoldDB" id="A0A8E2AV37"/>
<accession>A0A8E2AV37</accession>
<gene>
    <name evidence="1" type="ORF">OBBRIDRAFT_792884</name>
</gene>
<proteinExistence type="predicted"/>
<dbReference type="EMBL" id="KV722396">
    <property type="protein sequence ID" value="OCH90878.1"/>
    <property type="molecule type" value="Genomic_DNA"/>
</dbReference>